<accession>A0A7Z2VF44</accession>
<keyword evidence="5 7" id="KW-1133">Transmembrane helix</keyword>
<dbReference type="KEGG" id="cheb:HH215_01635"/>
<dbReference type="Proteomes" id="UP000502248">
    <property type="component" value="Chromosome"/>
</dbReference>
<dbReference type="InterPro" id="IPR000515">
    <property type="entry name" value="MetI-like"/>
</dbReference>
<evidence type="ECO:0000256" key="1">
    <source>
        <dbReference type="ARBA" id="ARBA00004651"/>
    </source>
</evidence>
<dbReference type="EMBL" id="CP051680">
    <property type="protein sequence ID" value="QJD82008.1"/>
    <property type="molecule type" value="Genomic_DNA"/>
</dbReference>
<dbReference type="RefSeq" id="WP_169278313.1">
    <property type="nucleotide sequence ID" value="NZ_CP051680.1"/>
</dbReference>
<feature type="transmembrane region" description="Helical" evidence="7">
    <location>
        <begin position="246"/>
        <end position="267"/>
    </location>
</feature>
<organism evidence="9 10">
    <name type="scientific">Cohnella herbarum</name>
    <dbReference type="NCBI Taxonomy" id="2728023"/>
    <lineage>
        <taxon>Bacteria</taxon>
        <taxon>Bacillati</taxon>
        <taxon>Bacillota</taxon>
        <taxon>Bacilli</taxon>
        <taxon>Bacillales</taxon>
        <taxon>Paenibacillaceae</taxon>
        <taxon>Cohnella</taxon>
    </lineage>
</organism>
<feature type="domain" description="ABC transmembrane type-1" evidence="8">
    <location>
        <begin position="97"/>
        <end position="316"/>
    </location>
</feature>
<keyword evidence="3" id="KW-1003">Cell membrane</keyword>
<evidence type="ECO:0000256" key="5">
    <source>
        <dbReference type="ARBA" id="ARBA00022989"/>
    </source>
</evidence>
<dbReference type="AlphaFoldDB" id="A0A7Z2VF44"/>
<evidence type="ECO:0000256" key="6">
    <source>
        <dbReference type="ARBA" id="ARBA00023136"/>
    </source>
</evidence>
<dbReference type="PANTHER" id="PTHR43005">
    <property type="entry name" value="BLR7065 PROTEIN"/>
    <property type="match status" value="1"/>
</dbReference>
<proteinExistence type="inferred from homology"/>
<dbReference type="PANTHER" id="PTHR43005:SF1">
    <property type="entry name" value="SPERMIDINE_PUTRESCINE TRANSPORT SYSTEM PERMEASE PROTEIN"/>
    <property type="match status" value="1"/>
</dbReference>
<evidence type="ECO:0000256" key="4">
    <source>
        <dbReference type="ARBA" id="ARBA00022692"/>
    </source>
</evidence>
<feature type="transmembrane region" description="Helical" evidence="7">
    <location>
        <begin position="71"/>
        <end position="91"/>
    </location>
</feature>
<dbReference type="SUPFAM" id="SSF161098">
    <property type="entry name" value="MetI-like"/>
    <property type="match status" value="1"/>
</dbReference>
<sequence>MKPVSHTEVVISRSSTPNKGYGAKLKRFLRECWADRLSYLFLAPFLLSFVCFIIIPVVVAVLLSLTSFNGFAFPRFIGVSNFIYMFTQDVVFMKYTIPNTLKFALVVGPGGYILSFIFAWLIHQLPRSIRDYFSLALYAPSMVAGVALTMVWTATFSGDSIGYLNNILLSLGLIETPQLWLQDPKYLMTIMIVVTMWTSMGVGFLAMLGGLQTVNTELYEAGRIDGIKNSLQEVYYITIPSMKPQMLFSAVMAIVGAIKAGSISSALTGMTITPQYAGHLINNHIYDYAFLRYEWGYASALSVVLLLASYAIMKLSYWVFGTKEDE</sequence>
<dbReference type="Gene3D" id="1.10.3720.10">
    <property type="entry name" value="MetI-like"/>
    <property type="match status" value="1"/>
</dbReference>
<name>A0A7Z2VF44_9BACL</name>
<comment type="subcellular location">
    <subcellularLocation>
        <location evidence="1 7">Cell membrane</location>
        <topology evidence="1 7">Multi-pass membrane protein</topology>
    </subcellularLocation>
</comment>
<keyword evidence="4 7" id="KW-0812">Transmembrane</keyword>
<gene>
    <name evidence="9" type="ORF">HH215_01635</name>
</gene>
<evidence type="ECO:0000259" key="8">
    <source>
        <dbReference type="PROSITE" id="PS50928"/>
    </source>
</evidence>
<evidence type="ECO:0000256" key="2">
    <source>
        <dbReference type="ARBA" id="ARBA00022448"/>
    </source>
</evidence>
<dbReference type="GO" id="GO:0055085">
    <property type="term" value="P:transmembrane transport"/>
    <property type="evidence" value="ECO:0007669"/>
    <property type="project" value="InterPro"/>
</dbReference>
<evidence type="ECO:0000313" key="9">
    <source>
        <dbReference type="EMBL" id="QJD82008.1"/>
    </source>
</evidence>
<evidence type="ECO:0000256" key="7">
    <source>
        <dbReference type="RuleBase" id="RU363032"/>
    </source>
</evidence>
<dbReference type="InterPro" id="IPR035906">
    <property type="entry name" value="MetI-like_sf"/>
</dbReference>
<protein>
    <submittedName>
        <fullName evidence="9">Sugar ABC transporter permease</fullName>
    </submittedName>
</protein>
<comment type="similarity">
    <text evidence="7">Belongs to the binding-protein-dependent transport system permease family.</text>
</comment>
<dbReference type="CDD" id="cd06261">
    <property type="entry name" value="TM_PBP2"/>
    <property type="match status" value="1"/>
</dbReference>
<evidence type="ECO:0000313" key="10">
    <source>
        <dbReference type="Proteomes" id="UP000502248"/>
    </source>
</evidence>
<reference evidence="9 10" key="1">
    <citation type="submission" date="2020-04" db="EMBL/GenBank/DDBJ databases">
        <title>Genome sequencing of novel species.</title>
        <authorList>
            <person name="Heo J."/>
            <person name="Kim S.-J."/>
            <person name="Kim J.-S."/>
            <person name="Hong S.-B."/>
            <person name="Kwon S.-W."/>
        </authorList>
    </citation>
    <scope>NUCLEOTIDE SEQUENCE [LARGE SCALE GENOMIC DNA]</scope>
    <source>
        <strain evidence="9 10">MFER-1</strain>
    </source>
</reference>
<keyword evidence="2 7" id="KW-0813">Transport</keyword>
<feature type="transmembrane region" description="Helical" evidence="7">
    <location>
        <begin position="103"/>
        <end position="123"/>
    </location>
</feature>
<keyword evidence="10" id="KW-1185">Reference proteome</keyword>
<dbReference type="GO" id="GO:0005886">
    <property type="term" value="C:plasma membrane"/>
    <property type="evidence" value="ECO:0007669"/>
    <property type="project" value="UniProtKB-SubCell"/>
</dbReference>
<keyword evidence="6 7" id="KW-0472">Membrane</keyword>
<feature type="transmembrane region" description="Helical" evidence="7">
    <location>
        <begin position="135"/>
        <end position="156"/>
    </location>
</feature>
<evidence type="ECO:0000256" key="3">
    <source>
        <dbReference type="ARBA" id="ARBA00022475"/>
    </source>
</evidence>
<feature type="transmembrane region" description="Helical" evidence="7">
    <location>
        <begin position="186"/>
        <end position="208"/>
    </location>
</feature>
<feature type="transmembrane region" description="Helical" evidence="7">
    <location>
        <begin position="37"/>
        <end position="65"/>
    </location>
</feature>
<dbReference type="PROSITE" id="PS50928">
    <property type="entry name" value="ABC_TM1"/>
    <property type="match status" value="1"/>
</dbReference>
<dbReference type="Pfam" id="PF00528">
    <property type="entry name" value="BPD_transp_1"/>
    <property type="match status" value="1"/>
</dbReference>
<feature type="transmembrane region" description="Helical" evidence="7">
    <location>
        <begin position="295"/>
        <end position="313"/>
    </location>
</feature>